<keyword evidence="7" id="KW-0813">Transport</keyword>
<keyword evidence="5" id="KW-1133">Transmembrane helix</keyword>
<evidence type="ECO:0000256" key="6">
    <source>
        <dbReference type="ARBA" id="ARBA00023136"/>
    </source>
</evidence>
<protein>
    <submittedName>
        <fullName evidence="8">Biopolymer transport protein ExbD</fullName>
    </submittedName>
</protein>
<dbReference type="GO" id="GO:0005886">
    <property type="term" value="C:plasma membrane"/>
    <property type="evidence" value="ECO:0007669"/>
    <property type="project" value="UniProtKB-SubCell"/>
</dbReference>
<dbReference type="InterPro" id="IPR003400">
    <property type="entry name" value="ExbD"/>
</dbReference>
<accession>A0A1M5CDB1</accession>
<dbReference type="Pfam" id="PF02472">
    <property type="entry name" value="ExbD"/>
    <property type="match status" value="1"/>
</dbReference>
<keyword evidence="6" id="KW-0472">Membrane</keyword>
<sequence>MNRIETSNTGKKHQRLCAPHIDMTPMVDLGFLLITFFIFTTSIAESKATSLFMPAEGKPTPFPASKAFTIILSGNNEIYYYQGRWEDALKAGNLGRTGYGSVNSIRQEIQKCQRRPGTKKEDLMLLIKPLSGASYQNIVDALDEAMINNVQRYAIVEANPAEKQYIESRIHK</sequence>
<evidence type="ECO:0000313" key="8">
    <source>
        <dbReference type="EMBL" id="SHF52680.1"/>
    </source>
</evidence>
<evidence type="ECO:0000256" key="7">
    <source>
        <dbReference type="RuleBase" id="RU003879"/>
    </source>
</evidence>
<proteinExistence type="inferred from homology"/>
<evidence type="ECO:0000256" key="5">
    <source>
        <dbReference type="ARBA" id="ARBA00022989"/>
    </source>
</evidence>
<gene>
    <name evidence="8" type="ORF">SAMN02745131_02884</name>
</gene>
<dbReference type="AlphaFoldDB" id="A0A1M5CDB1"/>
<keyword evidence="4 7" id="KW-0812">Transmembrane</keyword>
<dbReference type="RefSeq" id="WP_072836032.1">
    <property type="nucleotide sequence ID" value="NZ_FQUU01000012.1"/>
</dbReference>
<dbReference type="Proteomes" id="UP000184048">
    <property type="component" value="Unassembled WGS sequence"/>
</dbReference>
<evidence type="ECO:0000256" key="4">
    <source>
        <dbReference type="ARBA" id="ARBA00022692"/>
    </source>
</evidence>
<dbReference type="STRING" id="1121884.SAMN02745131_02884"/>
<dbReference type="GO" id="GO:0022857">
    <property type="term" value="F:transmembrane transporter activity"/>
    <property type="evidence" value="ECO:0007669"/>
    <property type="project" value="InterPro"/>
</dbReference>
<evidence type="ECO:0000313" key="9">
    <source>
        <dbReference type="Proteomes" id="UP000184048"/>
    </source>
</evidence>
<keyword evidence="9" id="KW-1185">Reference proteome</keyword>
<comment type="subcellular location">
    <subcellularLocation>
        <location evidence="1">Cell membrane</location>
        <topology evidence="1">Single-pass membrane protein</topology>
    </subcellularLocation>
    <subcellularLocation>
        <location evidence="7">Cell membrane</location>
        <topology evidence="7">Single-pass type II membrane protein</topology>
    </subcellularLocation>
</comment>
<dbReference type="PANTHER" id="PTHR30558">
    <property type="entry name" value="EXBD MEMBRANE COMPONENT OF PMF-DRIVEN MACROMOLECULE IMPORT SYSTEM"/>
    <property type="match status" value="1"/>
</dbReference>
<dbReference type="EMBL" id="FQUU01000012">
    <property type="protein sequence ID" value="SHF52680.1"/>
    <property type="molecule type" value="Genomic_DNA"/>
</dbReference>
<evidence type="ECO:0000256" key="3">
    <source>
        <dbReference type="ARBA" id="ARBA00022475"/>
    </source>
</evidence>
<dbReference type="OrthoDB" id="952702at2"/>
<evidence type="ECO:0000256" key="1">
    <source>
        <dbReference type="ARBA" id="ARBA00004162"/>
    </source>
</evidence>
<dbReference type="GO" id="GO:0015031">
    <property type="term" value="P:protein transport"/>
    <property type="evidence" value="ECO:0007669"/>
    <property type="project" value="UniProtKB-KW"/>
</dbReference>
<comment type="similarity">
    <text evidence="2 7">Belongs to the ExbD/TolR family.</text>
</comment>
<name>A0A1M5CDB1_9BACT</name>
<reference evidence="8 9" key="1">
    <citation type="submission" date="2016-11" db="EMBL/GenBank/DDBJ databases">
        <authorList>
            <person name="Jaros S."/>
            <person name="Januszkiewicz K."/>
            <person name="Wedrychowicz H."/>
        </authorList>
    </citation>
    <scope>NUCLEOTIDE SEQUENCE [LARGE SCALE GENOMIC DNA]</scope>
    <source>
        <strain evidence="8 9">DSM 18119</strain>
    </source>
</reference>
<keyword evidence="3" id="KW-1003">Cell membrane</keyword>
<evidence type="ECO:0000256" key="2">
    <source>
        <dbReference type="ARBA" id="ARBA00005811"/>
    </source>
</evidence>
<keyword evidence="7" id="KW-0653">Protein transport</keyword>
<dbReference type="PANTHER" id="PTHR30558:SF3">
    <property type="entry name" value="BIOPOLYMER TRANSPORT PROTEIN EXBD-RELATED"/>
    <property type="match status" value="1"/>
</dbReference>
<organism evidence="8 9">
    <name type="scientific">Flavisolibacter ginsengisoli DSM 18119</name>
    <dbReference type="NCBI Taxonomy" id="1121884"/>
    <lineage>
        <taxon>Bacteria</taxon>
        <taxon>Pseudomonadati</taxon>
        <taxon>Bacteroidota</taxon>
        <taxon>Chitinophagia</taxon>
        <taxon>Chitinophagales</taxon>
        <taxon>Chitinophagaceae</taxon>
        <taxon>Flavisolibacter</taxon>
    </lineage>
</organism>